<reference evidence="1 2" key="1">
    <citation type="submission" date="2021-04" db="EMBL/GenBank/DDBJ databases">
        <authorList>
            <person name="Rakotoarivonina H."/>
        </authorList>
    </citation>
    <scope>NUCLEOTIDE SEQUENCE [LARGE SCALE GENOMIC DNA]</scope>
    <source>
        <strain evidence="1 2">XE</strain>
    </source>
</reference>
<dbReference type="RefSeq" id="WP_213486045.1">
    <property type="nucleotide sequence ID" value="NZ_CAJRAY010000085.1"/>
</dbReference>
<keyword evidence="2" id="KW-1185">Reference proteome</keyword>
<comment type="caution">
    <text evidence="1">The sequence shown here is derived from an EMBL/GenBank/DDBJ whole genome shotgun (WGS) entry which is preliminary data.</text>
</comment>
<evidence type="ECO:0000313" key="2">
    <source>
        <dbReference type="Proteomes" id="UP000681526"/>
    </source>
</evidence>
<dbReference type="EMBL" id="CAJRAY010000085">
    <property type="protein sequence ID" value="CAG5091892.1"/>
    <property type="molecule type" value="Genomic_DNA"/>
</dbReference>
<organism evidence="1 2">
    <name type="scientific">Thermobacillus xylanilyticus</name>
    <dbReference type="NCBI Taxonomy" id="76633"/>
    <lineage>
        <taxon>Bacteria</taxon>
        <taxon>Bacillati</taxon>
        <taxon>Bacillota</taxon>
        <taxon>Bacilli</taxon>
        <taxon>Bacillales</taxon>
        <taxon>Paenibacillaceae</taxon>
        <taxon>Thermobacillus</taxon>
    </lineage>
</organism>
<evidence type="ECO:0008006" key="3">
    <source>
        <dbReference type="Google" id="ProtNLM"/>
    </source>
</evidence>
<gene>
    <name evidence="1" type="primary">txxe 3391</name>
    <name evidence="1" type="ORF">TXXE_16925</name>
</gene>
<name>A0ABM8V7Y2_THEXY</name>
<evidence type="ECO:0000313" key="1">
    <source>
        <dbReference type="EMBL" id="CAG5091892.1"/>
    </source>
</evidence>
<protein>
    <recommendedName>
        <fullName evidence="3">Tail fiber protein</fullName>
    </recommendedName>
</protein>
<proteinExistence type="predicted"/>
<accession>A0ABM8V7Y2</accession>
<sequence length="432" mass="44054">MAKTDWQMGDTVQPEDLNQIGQEINDNAADLLDHKSAAVLDHPDGSVTTEKLADGAVTASKVAADVAKTADLAAHANTTSGAHGATSAATPNTIVQRDPVGRFKAAAPAAADDVARLAEVMAAESSIENTLLPTLQSVKTKTDLIGTTGDGTSTASLFGRLAAVKGKTDLIGTVSDASGTASVFGKFADIKAKTDLIGSTSDGTSAGTVFGKFATIKAKTDLIGSTSDAAGTTTVFGRLADVKAKTDLIGATGDSSSASTVFGRLAAVKTKTDLIGATGDSSSTATVFGRLAAIKAKTDLINNGSNSLELKWSSSIKPYNVAYLSTNGSNTLETLLNITGKGVMRNLAVVLGPASKSIVLRITVDGVVVSGNLAFWANATSSTDSGGWFVIGTGNSSPNVFANIRFNNSLKIEVDEGTWSGSSHTVIYTLEP</sequence>
<dbReference type="Proteomes" id="UP000681526">
    <property type="component" value="Unassembled WGS sequence"/>
</dbReference>